<reference evidence="1 2" key="1">
    <citation type="submission" date="2019-03" db="EMBL/GenBank/DDBJ databases">
        <title>First draft genome of Liparis tanakae, snailfish: a comprehensive survey of snailfish specific genes.</title>
        <authorList>
            <person name="Kim W."/>
            <person name="Song I."/>
            <person name="Jeong J.-H."/>
            <person name="Kim D."/>
            <person name="Kim S."/>
            <person name="Ryu S."/>
            <person name="Song J.Y."/>
            <person name="Lee S.K."/>
        </authorList>
    </citation>
    <scope>NUCLEOTIDE SEQUENCE [LARGE SCALE GENOMIC DNA]</scope>
    <source>
        <tissue evidence="1">Muscle</tissue>
    </source>
</reference>
<proteinExistence type="predicted"/>
<dbReference type="AlphaFoldDB" id="A0A4Z2I6P3"/>
<protein>
    <submittedName>
        <fullName evidence="1">Uncharacterized protein</fullName>
    </submittedName>
</protein>
<gene>
    <name evidence="1" type="ORF">EYF80_016087</name>
</gene>
<accession>A0A4Z2I6P3</accession>
<dbReference type="Proteomes" id="UP000314294">
    <property type="component" value="Unassembled WGS sequence"/>
</dbReference>
<name>A0A4Z2I6P3_9TELE</name>
<keyword evidence="2" id="KW-1185">Reference proteome</keyword>
<evidence type="ECO:0000313" key="2">
    <source>
        <dbReference type="Proteomes" id="UP000314294"/>
    </source>
</evidence>
<organism evidence="1 2">
    <name type="scientific">Liparis tanakae</name>
    <name type="common">Tanaka's snailfish</name>
    <dbReference type="NCBI Taxonomy" id="230148"/>
    <lineage>
        <taxon>Eukaryota</taxon>
        <taxon>Metazoa</taxon>
        <taxon>Chordata</taxon>
        <taxon>Craniata</taxon>
        <taxon>Vertebrata</taxon>
        <taxon>Euteleostomi</taxon>
        <taxon>Actinopterygii</taxon>
        <taxon>Neopterygii</taxon>
        <taxon>Teleostei</taxon>
        <taxon>Neoteleostei</taxon>
        <taxon>Acanthomorphata</taxon>
        <taxon>Eupercaria</taxon>
        <taxon>Perciformes</taxon>
        <taxon>Cottioidei</taxon>
        <taxon>Cottales</taxon>
        <taxon>Liparidae</taxon>
        <taxon>Liparis</taxon>
    </lineage>
</organism>
<sequence>MQVSYRHFANSMFRLRSTPLCCVRMGAQREAPQNLQGFASCVLLAGSSETCWSLHCPRFISITSLRKCVHPLRNVFGIEKGVTEIPLAPLSTERPIFISLMASSSVVMPPLLSSRIRSARSRRMRSRAGLRAT</sequence>
<comment type="caution">
    <text evidence="1">The sequence shown here is derived from an EMBL/GenBank/DDBJ whole genome shotgun (WGS) entry which is preliminary data.</text>
</comment>
<evidence type="ECO:0000313" key="1">
    <source>
        <dbReference type="EMBL" id="TNN73707.1"/>
    </source>
</evidence>
<dbReference type="EMBL" id="SRLO01000122">
    <property type="protein sequence ID" value="TNN73707.1"/>
    <property type="molecule type" value="Genomic_DNA"/>
</dbReference>